<keyword evidence="3 6" id="KW-0812">Transmembrane</keyword>
<dbReference type="Proteomes" id="UP000474159">
    <property type="component" value="Unassembled WGS sequence"/>
</dbReference>
<keyword evidence="5 6" id="KW-0472">Membrane</keyword>
<evidence type="ECO:0000259" key="7">
    <source>
        <dbReference type="Pfam" id="PF00892"/>
    </source>
</evidence>
<feature type="transmembrane region" description="Helical" evidence="6">
    <location>
        <begin position="39"/>
        <end position="62"/>
    </location>
</feature>
<evidence type="ECO:0000256" key="3">
    <source>
        <dbReference type="ARBA" id="ARBA00022692"/>
    </source>
</evidence>
<dbReference type="PANTHER" id="PTHR32322">
    <property type="entry name" value="INNER MEMBRANE TRANSPORTER"/>
    <property type="match status" value="1"/>
</dbReference>
<dbReference type="InterPro" id="IPR000620">
    <property type="entry name" value="EamA_dom"/>
</dbReference>
<feature type="domain" description="EamA" evidence="7">
    <location>
        <begin position="17"/>
        <end position="144"/>
    </location>
</feature>
<dbReference type="RefSeq" id="WP_150999276.1">
    <property type="nucleotide sequence ID" value="NZ_VZZK01000006.1"/>
</dbReference>
<protein>
    <submittedName>
        <fullName evidence="8">DMT family transporter</fullName>
    </submittedName>
</protein>
<dbReference type="InterPro" id="IPR050638">
    <property type="entry name" value="AA-Vitamin_Transporters"/>
</dbReference>
<dbReference type="GO" id="GO:0016020">
    <property type="term" value="C:membrane"/>
    <property type="evidence" value="ECO:0007669"/>
    <property type="project" value="UniProtKB-SubCell"/>
</dbReference>
<sequence>MSTAPRPPAVARIVPSLFVVIWATGFIAARLVAPYTEPLSFVAARVTAVALVLAGIAWIAGARWPRDLAGWRNAVVAGVLMQGLYVIGVFWSVNRGLPAGIAALVGSLQPLLTAMLARPLLGEFVSRRRWLGIGVGFVGAGLVLAPKIGAAGTSGIPPLALAAAFGAMAAMTLGTLWQKRTSAGADLITNATVQFLGAAALTIPLALLAENGRFEPALPLAIGMAWSVFVNSVAGILLLLWLIRRGAVAGVASLLFLVPPVSAAMAYILFGEALTPIQLAGMTVAAAGVAIANRG</sequence>
<comment type="caution">
    <text evidence="8">The sequence shown here is derived from an EMBL/GenBank/DDBJ whole genome shotgun (WGS) entry which is preliminary data.</text>
</comment>
<feature type="transmembrane region" description="Helical" evidence="6">
    <location>
        <begin position="156"/>
        <end position="176"/>
    </location>
</feature>
<evidence type="ECO:0000256" key="6">
    <source>
        <dbReference type="SAM" id="Phobius"/>
    </source>
</evidence>
<evidence type="ECO:0000313" key="9">
    <source>
        <dbReference type="Proteomes" id="UP000474159"/>
    </source>
</evidence>
<feature type="transmembrane region" description="Helical" evidence="6">
    <location>
        <begin position="130"/>
        <end position="150"/>
    </location>
</feature>
<evidence type="ECO:0000313" key="8">
    <source>
        <dbReference type="EMBL" id="KAB1080167.1"/>
    </source>
</evidence>
<name>A0A6L3T2M4_9HYPH</name>
<accession>A0A6L3T2M4</accession>
<comment type="similarity">
    <text evidence="2">Belongs to the EamA transporter family.</text>
</comment>
<feature type="transmembrane region" description="Helical" evidence="6">
    <location>
        <begin position="12"/>
        <end position="33"/>
    </location>
</feature>
<gene>
    <name evidence="8" type="ORF">F6X53_08085</name>
</gene>
<feature type="transmembrane region" description="Helical" evidence="6">
    <location>
        <begin position="276"/>
        <end position="293"/>
    </location>
</feature>
<organism evidence="8 9">
    <name type="scientific">Methylobacterium soli</name>
    <dbReference type="NCBI Taxonomy" id="553447"/>
    <lineage>
        <taxon>Bacteria</taxon>
        <taxon>Pseudomonadati</taxon>
        <taxon>Pseudomonadota</taxon>
        <taxon>Alphaproteobacteria</taxon>
        <taxon>Hyphomicrobiales</taxon>
        <taxon>Methylobacteriaceae</taxon>
        <taxon>Methylobacterium</taxon>
    </lineage>
</organism>
<feature type="transmembrane region" description="Helical" evidence="6">
    <location>
        <begin position="220"/>
        <end position="241"/>
    </location>
</feature>
<dbReference type="EMBL" id="VZZK01000006">
    <property type="protein sequence ID" value="KAB1080167.1"/>
    <property type="molecule type" value="Genomic_DNA"/>
</dbReference>
<proteinExistence type="inferred from homology"/>
<dbReference type="AlphaFoldDB" id="A0A6L3T2M4"/>
<evidence type="ECO:0000256" key="5">
    <source>
        <dbReference type="ARBA" id="ARBA00023136"/>
    </source>
</evidence>
<keyword evidence="9" id="KW-1185">Reference proteome</keyword>
<dbReference type="InterPro" id="IPR037185">
    <property type="entry name" value="EmrE-like"/>
</dbReference>
<keyword evidence="4 6" id="KW-1133">Transmembrane helix</keyword>
<comment type="subcellular location">
    <subcellularLocation>
        <location evidence="1">Membrane</location>
        <topology evidence="1">Multi-pass membrane protein</topology>
    </subcellularLocation>
</comment>
<feature type="domain" description="EamA" evidence="7">
    <location>
        <begin position="160"/>
        <end position="293"/>
    </location>
</feature>
<feature type="transmembrane region" description="Helical" evidence="6">
    <location>
        <begin position="99"/>
        <end position="118"/>
    </location>
</feature>
<dbReference type="PANTHER" id="PTHR32322:SF2">
    <property type="entry name" value="EAMA DOMAIN-CONTAINING PROTEIN"/>
    <property type="match status" value="1"/>
</dbReference>
<evidence type="ECO:0000256" key="1">
    <source>
        <dbReference type="ARBA" id="ARBA00004141"/>
    </source>
</evidence>
<dbReference type="Pfam" id="PF00892">
    <property type="entry name" value="EamA"/>
    <property type="match status" value="2"/>
</dbReference>
<dbReference type="SUPFAM" id="SSF103481">
    <property type="entry name" value="Multidrug resistance efflux transporter EmrE"/>
    <property type="match status" value="2"/>
</dbReference>
<dbReference type="OrthoDB" id="9809509at2"/>
<feature type="transmembrane region" description="Helical" evidence="6">
    <location>
        <begin position="74"/>
        <end position="93"/>
    </location>
</feature>
<evidence type="ECO:0000256" key="4">
    <source>
        <dbReference type="ARBA" id="ARBA00022989"/>
    </source>
</evidence>
<reference evidence="8 9" key="1">
    <citation type="submission" date="2019-09" db="EMBL/GenBank/DDBJ databases">
        <title>YIM 48816 draft genome.</title>
        <authorList>
            <person name="Jiang L."/>
        </authorList>
    </citation>
    <scope>NUCLEOTIDE SEQUENCE [LARGE SCALE GENOMIC DNA]</scope>
    <source>
        <strain evidence="8 9">YIM 48816</strain>
    </source>
</reference>
<feature type="transmembrane region" description="Helical" evidence="6">
    <location>
        <begin position="188"/>
        <end position="208"/>
    </location>
</feature>
<feature type="transmembrane region" description="Helical" evidence="6">
    <location>
        <begin position="248"/>
        <end position="270"/>
    </location>
</feature>
<evidence type="ECO:0000256" key="2">
    <source>
        <dbReference type="ARBA" id="ARBA00007362"/>
    </source>
</evidence>